<dbReference type="Proteomes" id="UP000182373">
    <property type="component" value="Chromosome"/>
</dbReference>
<proteinExistence type="predicted"/>
<dbReference type="AlphaFoldDB" id="A0AAC9KEH2"/>
<accession>A0AAC9KEH2</accession>
<dbReference type="EC" id="3.1.-.-" evidence="3"/>
<dbReference type="Gene3D" id="3.40.50.1820">
    <property type="entry name" value="alpha/beta hydrolase"/>
    <property type="match status" value="1"/>
</dbReference>
<reference evidence="4" key="1">
    <citation type="submission" date="2016-11" db="EMBL/GenBank/DDBJ databases">
        <title>Comparative genomic and phenotypic analysis of Granulibacter bethesdensis clinical isolates from patients with chronic granulomatous disease.</title>
        <authorList>
            <person name="Zarember K.A."/>
            <person name="Porcella S.F."/>
            <person name="Chu J."/>
            <person name="Ding L."/>
            <person name="Dahlstrom E."/>
            <person name="Barbian K."/>
            <person name="Martens C."/>
            <person name="Sykora L."/>
            <person name="Kramer S."/>
            <person name="Pettinato A.M."/>
            <person name="Hong H."/>
            <person name="Wald G."/>
            <person name="Berg L.J."/>
            <person name="Rogge L.S."/>
            <person name="Greenberg D.E."/>
            <person name="Falcone E.L."/>
            <person name="Neves J.F."/>
            <person name="Simoes M.J."/>
            <person name="Casal M."/>
            <person name="Rodriguez-Lopez F.C."/>
            <person name="Zelazny A."/>
            <person name="Gallin J.I."/>
            <person name="Holland S.M."/>
        </authorList>
    </citation>
    <scope>NUCLEOTIDE SEQUENCE [LARGE SCALE GENOMIC DNA]</scope>
    <source>
        <strain evidence="4">NIH9.1</strain>
    </source>
</reference>
<evidence type="ECO:0000256" key="1">
    <source>
        <dbReference type="ARBA" id="ARBA00022801"/>
    </source>
</evidence>
<dbReference type="EMBL" id="CP018191">
    <property type="protein sequence ID" value="APH54645.1"/>
    <property type="molecule type" value="Genomic_DNA"/>
</dbReference>
<dbReference type="PANTHER" id="PTHR46118:SF4">
    <property type="entry name" value="PROTEIN ABHD11"/>
    <property type="match status" value="1"/>
</dbReference>
<dbReference type="PANTHER" id="PTHR46118">
    <property type="entry name" value="PROTEIN ABHD11"/>
    <property type="match status" value="1"/>
</dbReference>
<keyword evidence="1 3" id="KW-0378">Hydrolase</keyword>
<evidence type="ECO:0000313" key="3">
    <source>
        <dbReference type="EMBL" id="APH54645.1"/>
    </source>
</evidence>
<evidence type="ECO:0000313" key="4">
    <source>
        <dbReference type="Proteomes" id="UP000182373"/>
    </source>
</evidence>
<gene>
    <name evidence="3" type="ORF">GbCGDNIH9_1347</name>
</gene>
<feature type="domain" description="AB hydrolase-1" evidence="2">
    <location>
        <begin position="16"/>
        <end position="248"/>
    </location>
</feature>
<organism evidence="3 4">
    <name type="scientific">Granulibacter bethesdensis</name>
    <dbReference type="NCBI Taxonomy" id="364410"/>
    <lineage>
        <taxon>Bacteria</taxon>
        <taxon>Pseudomonadati</taxon>
        <taxon>Pseudomonadota</taxon>
        <taxon>Alphaproteobacteria</taxon>
        <taxon>Acetobacterales</taxon>
        <taxon>Acetobacteraceae</taxon>
        <taxon>Granulibacter</taxon>
    </lineage>
</organism>
<dbReference type="SUPFAM" id="SSF53474">
    <property type="entry name" value="alpha/beta-Hydrolases"/>
    <property type="match status" value="1"/>
</dbReference>
<dbReference type="PRINTS" id="PR00111">
    <property type="entry name" value="ABHYDROLASE"/>
</dbReference>
<evidence type="ECO:0000259" key="2">
    <source>
        <dbReference type="Pfam" id="PF00561"/>
    </source>
</evidence>
<dbReference type="RefSeq" id="WP_072572632.1">
    <property type="nucleotide sequence ID" value="NZ_CP018191.1"/>
</dbReference>
<dbReference type="InterPro" id="IPR000639">
    <property type="entry name" value="Epox_hydrolase-like"/>
</dbReference>
<dbReference type="InterPro" id="IPR029058">
    <property type="entry name" value="AB_hydrolase_fold"/>
</dbReference>
<sequence length="267" mass="29183">MILNAIERAPDNPSGPPLVLLHGLLGQARNFGLVQRHLAHDRRVLALDLRNHGGSPHQDGMEYAALARDVFETLTRMEASPCILLGHSMGGKVAMRLALDHPEAVAGLIIVDIAPRQYLPRFRPVAQAMLELDLSAITSRMQAADALSDVETDPRVRAFLTQGLEAVEDESGRHWVWRIGLSNIARGLPDIEGWDSLPGTRFNGPALFMAGALSHYIKAEDHRLITDLCPQAQLVTLPAAGHWVHADQPDQFVNAIKTFIAGSDFSP</sequence>
<dbReference type="Pfam" id="PF00561">
    <property type="entry name" value="Abhydrolase_1"/>
    <property type="match status" value="1"/>
</dbReference>
<name>A0AAC9KEH2_9PROT</name>
<protein>
    <submittedName>
        <fullName evidence="3">Esterase/Lipase</fullName>
        <ecNumber evidence="3">3.1.-.-</ecNumber>
    </submittedName>
</protein>
<dbReference type="InterPro" id="IPR000073">
    <property type="entry name" value="AB_hydrolase_1"/>
</dbReference>
<dbReference type="PRINTS" id="PR00412">
    <property type="entry name" value="EPOXHYDRLASE"/>
</dbReference>
<dbReference type="GO" id="GO:0016787">
    <property type="term" value="F:hydrolase activity"/>
    <property type="evidence" value="ECO:0007669"/>
    <property type="project" value="UniProtKB-KW"/>
</dbReference>